<comment type="caution">
    <text evidence="4">The sequence shown here is derived from an EMBL/GenBank/DDBJ whole genome shotgun (WGS) entry which is preliminary data.</text>
</comment>
<evidence type="ECO:0000313" key="5">
    <source>
        <dbReference type="Proteomes" id="UP000606974"/>
    </source>
</evidence>
<evidence type="ECO:0000256" key="2">
    <source>
        <dbReference type="SAM" id="MobiDB-lite"/>
    </source>
</evidence>
<organism evidence="4 5">
    <name type="scientific">Endocarpon pusillum</name>
    <dbReference type="NCBI Taxonomy" id="364733"/>
    <lineage>
        <taxon>Eukaryota</taxon>
        <taxon>Fungi</taxon>
        <taxon>Dikarya</taxon>
        <taxon>Ascomycota</taxon>
        <taxon>Pezizomycotina</taxon>
        <taxon>Eurotiomycetes</taxon>
        <taxon>Chaetothyriomycetidae</taxon>
        <taxon>Verrucariales</taxon>
        <taxon>Verrucariaceae</taxon>
        <taxon>Endocarpon</taxon>
    </lineage>
</organism>
<comment type="similarity">
    <text evidence="1">Belongs to the CIA30 family.</text>
</comment>
<evidence type="ECO:0000259" key="3">
    <source>
        <dbReference type="Pfam" id="PF08547"/>
    </source>
</evidence>
<evidence type="ECO:0000256" key="1">
    <source>
        <dbReference type="ARBA" id="ARBA00007884"/>
    </source>
</evidence>
<dbReference type="SUPFAM" id="SSF49785">
    <property type="entry name" value="Galactose-binding domain-like"/>
    <property type="match status" value="1"/>
</dbReference>
<dbReference type="OrthoDB" id="426386at2759"/>
<dbReference type="GO" id="GO:0010257">
    <property type="term" value="P:NADH dehydrogenase complex assembly"/>
    <property type="evidence" value="ECO:0007669"/>
    <property type="project" value="TreeGrafter"/>
</dbReference>
<name>A0A8H7E095_9EURO</name>
<gene>
    <name evidence="4" type="ORF">GJ744_000414</name>
</gene>
<dbReference type="AlphaFoldDB" id="A0A8H7E095"/>
<dbReference type="InterPro" id="IPR013857">
    <property type="entry name" value="NADH-UbQ_OxRdtase-assoc_prot30"/>
</dbReference>
<dbReference type="InterPro" id="IPR008979">
    <property type="entry name" value="Galactose-bd-like_sf"/>
</dbReference>
<dbReference type="EMBL" id="JAACFV010000100">
    <property type="protein sequence ID" value="KAF7505839.1"/>
    <property type="molecule type" value="Genomic_DNA"/>
</dbReference>
<proteinExistence type="inferred from homology"/>
<dbReference type="Proteomes" id="UP000606974">
    <property type="component" value="Unassembled WGS sequence"/>
</dbReference>
<feature type="domain" description="NADH:ubiquinone oxidoreductase intermediate-associated protein 30" evidence="3">
    <location>
        <begin position="17"/>
        <end position="130"/>
    </location>
</feature>
<feature type="region of interest" description="Disordered" evidence="2">
    <location>
        <begin position="224"/>
        <end position="260"/>
    </location>
</feature>
<dbReference type="GO" id="GO:0051082">
    <property type="term" value="F:unfolded protein binding"/>
    <property type="evidence" value="ECO:0007669"/>
    <property type="project" value="TreeGrafter"/>
</dbReference>
<dbReference type="PANTHER" id="PTHR13194:SF19">
    <property type="entry name" value="NAD(P)-BINDING ROSSMANN-FOLD SUPERFAMILY PROTEIN"/>
    <property type="match status" value="1"/>
</dbReference>
<evidence type="ECO:0000313" key="4">
    <source>
        <dbReference type="EMBL" id="KAF7505839.1"/>
    </source>
</evidence>
<reference evidence="4" key="1">
    <citation type="submission" date="2020-02" db="EMBL/GenBank/DDBJ databases">
        <authorList>
            <person name="Palmer J.M."/>
        </authorList>
    </citation>
    <scope>NUCLEOTIDE SEQUENCE</scope>
    <source>
        <strain evidence="4">EPUS1.4</strain>
        <tissue evidence="4">Thallus</tissue>
    </source>
</reference>
<sequence length="276" mass="30902">MGIKPKLLFGGDLKWNASDWTASDDRVRGGKSQSYLTPIPTDTALAEFHGHLDITALGAAGFASQRTTSATTTWDLSAYDGINLSIEDGDEKMYTFILKDELLDPDPESGRERASVNWEVDFRVPERKVEEEEEEEEVVVVDGKGRRKEGRAGAVYMPWKDFKPTYRGREMKDVEKPIDLESIRRVSLMTRSFFGTQEGDFSLTLRSIEAVTVDKEGEDGCVSAEKTGGDGEDQCSDPDPGNSIRKRSEELGGGMTAQQQPSQSWLQWIWARCFKR</sequence>
<feature type="domain" description="NADH:ubiquinone oxidoreductase intermediate-associated protein 30" evidence="3">
    <location>
        <begin position="150"/>
        <end position="204"/>
    </location>
</feature>
<protein>
    <recommendedName>
        <fullName evidence="3">NADH:ubiquinone oxidoreductase intermediate-associated protein 30 domain-containing protein</fullName>
    </recommendedName>
</protein>
<accession>A0A8H7E095</accession>
<dbReference type="InterPro" id="IPR039131">
    <property type="entry name" value="NDUFAF1"/>
</dbReference>
<dbReference type="Pfam" id="PF08547">
    <property type="entry name" value="CIA30"/>
    <property type="match status" value="2"/>
</dbReference>
<dbReference type="PANTHER" id="PTHR13194">
    <property type="entry name" value="COMPLEX I INTERMEDIATE-ASSOCIATED PROTEIN 30"/>
    <property type="match status" value="1"/>
</dbReference>
<keyword evidence="5" id="KW-1185">Reference proteome</keyword>